<keyword evidence="2" id="KW-1185">Reference proteome</keyword>
<comment type="caution">
    <text evidence="1">The sequence shown here is derived from an EMBL/GenBank/DDBJ whole genome shotgun (WGS) entry which is preliminary data.</text>
</comment>
<accession>A0A565BRT6</accession>
<reference evidence="1" key="1">
    <citation type="submission" date="2019-07" db="EMBL/GenBank/DDBJ databases">
        <authorList>
            <person name="Dittberner H."/>
        </authorList>
    </citation>
    <scope>NUCLEOTIDE SEQUENCE [LARGE SCALE GENOMIC DNA]</scope>
</reference>
<protein>
    <submittedName>
        <fullName evidence="1">Uncharacterized protein</fullName>
    </submittedName>
</protein>
<proteinExistence type="predicted"/>
<evidence type="ECO:0000313" key="2">
    <source>
        <dbReference type="Proteomes" id="UP000489600"/>
    </source>
</evidence>
<dbReference type="AlphaFoldDB" id="A0A565BRT6"/>
<organism evidence="1 2">
    <name type="scientific">Arabis nemorensis</name>
    <dbReference type="NCBI Taxonomy" id="586526"/>
    <lineage>
        <taxon>Eukaryota</taxon>
        <taxon>Viridiplantae</taxon>
        <taxon>Streptophyta</taxon>
        <taxon>Embryophyta</taxon>
        <taxon>Tracheophyta</taxon>
        <taxon>Spermatophyta</taxon>
        <taxon>Magnoliopsida</taxon>
        <taxon>eudicotyledons</taxon>
        <taxon>Gunneridae</taxon>
        <taxon>Pentapetalae</taxon>
        <taxon>rosids</taxon>
        <taxon>malvids</taxon>
        <taxon>Brassicales</taxon>
        <taxon>Brassicaceae</taxon>
        <taxon>Arabideae</taxon>
        <taxon>Arabis</taxon>
    </lineage>
</organism>
<name>A0A565BRT6_9BRAS</name>
<gene>
    <name evidence="1" type="ORF">ANE_LOCUS14520</name>
</gene>
<dbReference type="Proteomes" id="UP000489600">
    <property type="component" value="Unassembled WGS sequence"/>
</dbReference>
<evidence type="ECO:0000313" key="1">
    <source>
        <dbReference type="EMBL" id="VVB04076.1"/>
    </source>
</evidence>
<sequence length="176" mass="19951">MAESSCRVTSPFEVNSDSSDVGNVYEIERGEEYDLLYMRLSHLPLMLSKYHDFDLLDQPTLCLPSPTCYGSSLREVDINRIKNAYNISKSVDLMIPLEDEGPDCNRPYEVVVYEAFFALGLRDSMPSLVAKMANFIGISPGQLNPHAWRILIAIQVFNEIYSVSLGLEEVLFELSW</sequence>
<dbReference type="EMBL" id="CABITT030000005">
    <property type="protein sequence ID" value="VVB04076.1"/>
    <property type="molecule type" value="Genomic_DNA"/>
</dbReference>
<dbReference type="OrthoDB" id="1750920at2759"/>